<sequence length="357" mass="40279">MASMKAETDTNTGNGIDIEAATPLSPFFPSRFFFVDTWDLNNGLLAHTVNLSHQSTVIVGKIDNENFFEPAFQIGYEDGLYTNITRDWTAETKRTILAALEKDINLAEEGSARAFSRGQNFIACVRPQWLINPATLSKSFTPQGYHGPAWQAAMVNTVPAMYSFRVDGSFAFAPLNESMLPDDYLCTWRMVFTVRHPIALFGAIFRELTKGKRLPAEVMKPVCELFMTFRWVRLLYDWAATYSTAQPPIIIQCETVTNNLRPMVRKICLELELDESVVLFEKLEEQITMQGPGLQQSQAVFNNLTAQGVDALQARIAVAVSGWEVEFGRPAAYMLADFVRAAIPDWEYLRDRAMTLR</sequence>
<comment type="caution">
    <text evidence="1">The sequence shown here is derived from an EMBL/GenBank/DDBJ whole genome shotgun (WGS) entry which is preliminary data.</text>
</comment>
<dbReference type="RefSeq" id="XP_070894342.1">
    <property type="nucleotide sequence ID" value="XM_071046944.1"/>
</dbReference>
<proteinExistence type="predicted"/>
<dbReference type="GeneID" id="98162108"/>
<evidence type="ECO:0000313" key="2">
    <source>
        <dbReference type="Proteomes" id="UP001610444"/>
    </source>
</evidence>
<keyword evidence="2" id="KW-1185">Reference proteome</keyword>
<evidence type="ECO:0000313" key="1">
    <source>
        <dbReference type="EMBL" id="KAL2840960.1"/>
    </source>
</evidence>
<accession>A0ABR4JLS6</accession>
<protein>
    <submittedName>
        <fullName evidence="1">Uncharacterized protein</fullName>
    </submittedName>
</protein>
<dbReference type="Proteomes" id="UP001610444">
    <property type="component" value="Unassembled WGS sequence"/>
</dbReference>
<organism evidence="1 2">
    <name type="scientific">Aspergillus pseudodeflectus</name>
    <dbReference type="NCBI Taxonomy" id="176178"/>
    <lineage>
        <taxon>Eukaryota</taxon>
        <taxon>Fungi</taxon>
        <taxon>Dikarya</taxon>
        <taxon>Ascomycota</taxon>
        <taxon>Pezizomycotina</taxon>
        <taxon>Eurotiomycetes</taxon>
        <taxon>Eurotiomycetidae</taxon>
        <taxon>Eurotiales</taxon>
        <taxon>Aspergillaceae</taxon>
        <taxon>Aspergillus</taxon>
        <taxon>Aspergillus subgen. Nidulantes</taxon>
    </lineage>
</organism>
<reference evidence="1 2" key="1">
    <citation type="submission" date="2024-07" db="EMBL/GenBank/DDBJ databases">
        <title>Section-level genome sequencing and comparative genomics of Aspergillus sections Usti and Cavernicolus.</title>
        <authorList>
            <consortium name="Lawrence Berkeley National Laboratory"/>
            <person name="Nybo J.L."/>
            <person name="Vesth T.C."/>
            <person name="Theobald S."/>
            <person name="Frisvad J.C."/>
            <person name="Larsen T.O."/>
            <person name="Kjaerboelling I."/>
            <person name="Rothschild-Mancinelli K."/>
            <person name="Lyhne E.K."/>
            <person name="Kogle M.E."/>
            <person name="Barry K."/>
            <person name="Clum A."/>
            <person name="Na H."/>
            <person name="Ledsgaard L."/>
            <person name="Lin J."/>
            <person name="Lipzen A."/>
            <person name="Kuo A."/>
            <person name="Riley R."/>
            <person name="Mondo S."/>
            <person name="LaButti K."/>
            <person name="Haridas S."/>
            <person name="Pangalinan J."/>
            <person name="Salamov A.A."/>
            <person name="Simmons B.A."/>
            <person name="Magnuson J.K."/>
            <person name="Chen J."/>
            <person name="Drula E."/>
            <person name="Henrissat B."/>
            <person name="Wiebenga A."/>
            <person name="Lubbers R.J."/>
            <person name="Gomes A.C."/>
            <person name="Macurrencykelacurrency M.R."/>
            <person name="Stajich J."/>
            <person name="Grigoriev I.V."/>
            <person name="Mortensen U.H."/>
            <person name="De vries R.P."/>
            <person name="Baker S.E."/>
            <person name="Andersen M.R."/>
        </authorList>
    </citation>
    <scope>NUCLEOTIDE SEQUENCE [LARGE SCALE GENOMIC DNA]</scope>
    <source>
        <strain evidence="1 2">CBS 756.74</strain>
    </source>
</reference>
<dbReference type="EMBL" id="JBFXLR010000061">
    <property type="protein sequence ID" value="KAL2840960.1"/>
    <property type="molecule type" value="Genomic_DNA"/>
</dbReference>
<gene>
    <name evidence="1" type="ORF">BJX68DRAFT_271424</name>
</gene>
<name>A0ABR4JLS6_9EURO</name>